<evidence type="ECO:0000256" key="1">
    <source>
        <dbReference type="ARBA" id="ARBA00022741"/>
    </source>
</evidence>
<dbReference type="EMBL" id="JAIWYP010000007">
    <property type="protein sequence ID" value="KAH3798101.1"/>
    <property type="molecule type" value="Genomic_DNA"/>
</dbReference>
<dbReference type="Proteomes" id="UP000828390">
    <property type="component" value="Unassembled WGS sequence"/>
</dbReference>
<evidence type="ECO:0000256" key="2">
    <source>
        <dbReference type="ARBA" id="ARBA00022840"/>
    </source>
</evidence>
<name>A0A9D4FK09_DREPO</name>
<keyword evidence="5" id="KW-1185">Reference proteome</keyword>
<dbReference type="Gene3D" id="3.40.50.300">
    <property type="entry name" value="P-loop containing nucleotide triphosphate hydrolases"/>
    <property type="match status" value="1"/>
</dbReference>
<evidence type="ECO:0000313" key="4">
    <source>
        <dbReference type="EMBL" id="KAH3798101.1"/>
    </source>
</evidence>
<dbReference type="OrthoDB" id="120976at2759"/>
<keyword evidence="2" id="KW-0067">ATP-binding</keyword>
<dbReference type="InterPro" id="IPR032675">
    <property type="entry name" value="LRR_dom_sf"/>
</dbReference>
<proteinExistence type="predicted"/>
<comment type="caution">
    <text evidence="4">The sequence shown here is derived from an EMBL/GenBank/DDBJ whole genome shotgun (WGS) entry which is preliminary data.</text>
</comment>
<dbReference type="InterPro" id="IPR027417">
    <property type="entry name" value="P-loop_NTPase"/>
</dbReference>
<dbReference type="InterPro" id="IPR007111">
    <property type="entry name" value="NACHT_NTPase"/>
</dbReference>
<organism evidence="4 5">
    <name type="scientific">Dreissena polymorpha</name>
    <name type="common">Zebra mussel</name>
    <name type="synonym">Mytilus polymorpha</name>
    <dbReference type="NCBI Taxonomy" id="45954"/>
    <lineage>
        <taxon>Eukaryota</taxon>
        <taxon>Metazoa</taxon>
        <taxon>Spiralia</taxon>
        <taxon>Lophotrochozoa</taxon>
        <taxon>Mollusca</taxon>
        <taxon>Bivalvia</taxon>
        <taxon>Autobranchia</taxon>
        <taxon>Heteroconchia</taxon>
        <taxon>Euheterodonta</taxon>
        <taxon>Imparidentia</taxon>
        <taxon>Neoheterodontei</taxon>
        <taxon>Myida</taxon>
        <taxon>Dreissenoidea</taxon>
        <taxon>Dreissenidae</taxon>
        <taxon>Dreissena</taxon>
    </lineage>
</organism>
<protein>
    <recommendedName>
        <fullName evidence="3">NACHT domain-containing protein</fullName>
    </recommendedName>
</protein>
<sequence length="1470" mass="165950">MASLGEVFSEQEMTNWLKVWLAINITKTGLHDFVDREVHNFQTSIIQSVASNLRHPANTTCTCCLTANLLKCPTNKVCNKSKHNPVCKMHDTVSKQPRPCPNGICDAFREEIIKAHRYSGPSWNNTYAEKWASNHWEVAKCYMPPDGYIAVNSFEETDFNGVISIILNCNIFDRMLSFSIAPQHPSPSCLLTKARDIGKAARHSSDCKVTSHDLQDYLLTLITFLIDSKVLVNDRIAQDAARKLIQLQTESLNISVADVGQLLNDARETLHKAKQVSGESKTELENYVQQCLTKLDNKVLKLKEESEKVFKEQKQTYADDCKRKLSKLIKNSVQKTHQSMNENDVERDIEEFRRRLVQYYIKNMAHISVSPLLPSHVKSLMEIYASPKIVRIQEEQDGTRKKTEQLYTYKEFFHSVEATGKYIFLQGEPGIGKSSFATKLVFDWCKYTCNTAPQNTEENCTFNDTESLREFKFVFHIALRESRKERKVVKMIKKQIIESLYDDDDDVRNVYKLLLTIMAKEPCLVVEDGLDEWSDPDGKRPFPVLAAPCMVVITTRPWKMSDELLKTSHVDCLLEIEGIIDPFLLSKSVLKCIIDEKLDIDIEFQKFKVYIYEKKLTDFLATPLLLTLIVCLWVDKIFLTGSVCEIYSLLLDCLFKKTNTDIAYFPNSPFTCFNNTKYLKLNIGYIESLSKAAFHLLFTVGKEHQLVFNDKELSKYLTELEKGCALRTGILTNRKLSTLSYRPSTCSFINKSVQEFLAAFHIASNVELIDSYLLKQFSEIPLEWLGIGQVFKFVCGLSITAANRLSHALHIYASTKDCSLVKYNRRSLQDLVITGYKEAKANNFPDEDIHLRLDNFYFDAEPYTETLKCIILINMTNVQSVVFESMSFSELFQTILTSCSSCKTLSPNTLSDRHLKQEITLGCTCKGVHFSAFHSLTHIVIDTPVTLLPNALVGLPNLEKIRIGCKCDGLDLSACKRLRNIKGTYLAVESGEYLELEPNEYLTVLPDAVNSLHELEKLTLYCRCNSLDLSACNNLRKIVLCTRVKLLPNAIRGLPRLETIRLQCICDGIDLSGCNSLRTIELGQYLTLLPDGVSCLHKLEEITLHCRCNGLDLSSCNNLRNVVLGERVKLLPNAIRGLPRLETIRLRCICDGLDLSACNSLRNIELGENVTLLPSALRDLHRLDTIKLRCICDGLDLSACNIIKNIELGKHVTLLPNAIRGLSYLESINLECTCNGLGMSACNSLRKIELGKHVTLLPHQLCSLPKLAEINLKCTYDGLDLSACNSLKNIVLSENVTLLPKALCGLPNLENIDLHCKCDGLDLSACNSLKTIVLGHNVTLLPKALCGLPNLEKIDLNCKCDGLDLSACNSLKYISLSEHVILLPNALRGLHLLEQITVQCICDGWYPSKCVCLGNIVDGENVILLQEDLYVLQERGQMIKIGSMPMGLGLHTKWFNFSKNWVDYDPVEMD</sequence>
<evidence type="ECO:0000313" key="5">
    <source>
        <dbReference type="Proteomes" id="UP000828390"/>
    </source>
</evidence>
<accession>A0A9D4FK09</accession>
<evidence type="ECO:0000259" key="3">
    <source>
        <dbReference type="Pfam" id="PF05729"/>
    </source>
</evidence>
<gene>
    <name evidence="4" type="ORF">DPMN_151691</name>
</gene>
<dbReference type="PANTHER" id="PTHR46312:SF2">
    <property type="entry name" value="NUCLEOTIDE-BINDING OLIGOMERIZATION DOMAIN-CONTAINING PROTEIN 2-LIKE"/>
    <property type="match status" value="1"/>
</dbReference>
<dbReference type="Pfam" id="PF05729">
    <property type="entry name" value="NACHT"/>
    <property type="match status" value="1"/>
</dbReference>
<keyword evidence="1" id="KW-0547">Nucleotide-binding</keyword>
<dbReference type="SUPFAM" id="SSF52058">
    <property type="entry name" value="L domain-like"/>
    <property type="match status" value="2"/>
</dbReference>
<dbReference type="SUPFAM" id="SSF52540">
    <property type="entry name" value="P-loop containing nucleoside triphosphate hydrolases"/>
    <property type="match status" value="1"/>
</dbReference>
<feature type="domain" description="NACHT" evidence="3">
    <location>
        <begin position="422"/>
        <end position="557"/>
    </location>
</feature>
<dbReference type="PANTHER" id="PTHR46312">
    <property type="entry name" value="NACHT DOMAIN-CONTAINING PROTEIN"/>
    <property type="match status" value="1"/>
</dbReference>
<dbReference type="Pfam" id="PF15112">
    <property type="entry name" value="DUF4559"/>
    <property type="match status" value="1"/>
</dbReference>
<dbReference type="Gene3D" id="3.80.10.10">
    <property type="entry name" value="Ribonuclease Inhibitor"/>
    <property type="match status" value="2"/>
</dbReference>
<reference evidence="4" key="1">
    <citation type="journal article" date="2019" name="bioRxiv">
        <title>The Genome of the Zebra Mussel, Dreissena polymorpha: A Resource for Invasive Species Research.</title>
        <authorList>
            <person name="McCartney M.A."/>
            <person name="Auch B."/>
            <person name="Kono T."/>
            <person name="Mallez S."/>
            <person name="Zhang Y."/>
            <person name="Obille A."/>
            <person name="Becker A."/>
            <person name="Abrahante J.E."/>
            <person name="Garbe J."/>
            <person name="Badalamenti J.P."/>
            <person name="Herman A."/>
            <person name="Mangelson H."/>
            <person name="Liachko I."/>
            <person name="Sullivan S."/>
            <person name="Sone E.D."/>
            <person name="Koren S."/>
            <person name="Silverstein K.A.T."/>
            <person name="Beckman K.B."/>
            <person name="Gohl D.M."/>
        </authorList>
    </citation>
    <scope>NUCLEOTIDE SEQUENCE</scope>
    <source>
        <strain evidence="4">Duluth1</strain>
        <tissue evidence="4">Whole animal</tissue>
    </source>
</reference>
<reference evidence="4" key="2">
    <citation type="submission" date="2020-11" db="EMBL/GenBank/DDBJ databases">
        <authorList>
            <person name="McCartney M.A."/>
            <person name="Auch B."/>
            <person name="Kono T."/>
            <person name="Mallez S."/>
            <person name="Becker A."/>
            <person name="Gohl D.M."/>
            <person name="Silverstein K.A.T."/>
            <person name="Koren S."/>
            <person name="Bechman K.B."/>
            <person name="Herman A."/>
            <person name="Abrahante J.E."/>
            <person name="Garbe J."/>
        </authorList>
    </citation>
    <scope>NUCLEOTIDE SEQUENCE</scope>
    <source>
        <strain evidence="4">Duluth1</strain>
        <tissue evidence="4">Whole animal</tissue>
    </source>
</reference>
<dbReference type="GO" id="GO:0005524">
    <property type="term" value="F:ATP binding"/>
    <property type="evidence" value="ECO:0007669"/>
    <property type="project" value="UniProtKB-KW"/>
</dbReference>
<dbReference type="InterPro" id="IPR027897">
    <property type="entry name" value="DUF4559"/>
</dbReference>